<protein>
    <submittedName>
        <fullName evidence="2">Uncharacterized protein</fullName>
    </submittedName>
</protein>
<feature type="transmembrane region" description="Helical" evidence="1">
    <location>
        <begin position="75"/>
        <end position="97"/>
    </location>
</feature>
<evidence type="ECO:0000256" key="1">
    <source>
        <dbReference type="SAM" id="Phobius"/>
    </source>
</evidence>
<comment type="caution">
    <text evidence="2">The sequence shown here is derived from an EMBL/GenBank/DDBJ whole genome shotgun (WGS) entry which is preliminary data.</text>
</comment>
<gene>
    <name evidence="2" type="ORF">EUU23_08590</name>
</gene>
<accession>A0A6I4LWI8</accession>
<dbReference type="Proteomes" id="UP000471147">
    <property type="component" value="Unassembled WGS sequence"/>
</dbReference>
<feature type="transmembrane region" description="Helical" evidence="1">
    <location>
        <begin position="41"/>
        <end position="63"/>
    </location>
</feature>
<keyword evidence="1" id="KW-0812">Transmembrane</keyword>
<reference evidence="2 3" key="1">
    <citation type="submission" date="2019-01" db="EMBL/GenBank/DDBJ databases">
        <title>Sphingorhabdus lacus sp.nov., isolated from an oligotrophic freshwater lake.</title>
        <authorList>
            <person name="Park M."/>
        </authorList>
    </citation>
    <scope>NUCLEOTIDE SEQUENCE [LARGE SCALE GENOMIC DNA]</scope>
    <source>
        <strain evidence="2 3">IMCC26285</strain>
    </source>
</reference>
<proteinExistence type="predicted"/>
<evidence type="ECO:0000313" key="2">
    <source>
        <dbReference type="EMBL" id="MVZ97762.1"/>
    </source>
</evidence>
<dbReference type="AlphaFoldDB" id="A0A6I4LWI8"/>
<evidence type="ECO:0000313" key="3">
    <source>
        <dbReference type="Proteomes" id="UP000471147"/>
    </source>
</evidence>
<feature type="transmembrane region" description="Helical" evidence="1">
    <location>
        <begin position="103"/>
        <end position="130"/>
    </location>
</feature>
<keyword evidence="3" id="KW-1185">Reference proteome</keyword>
<keyword evidence="1" id="KW-1133">Transmembrane helix</keyword>
<dbReference type="EMBL" id="SDWJ01000002">
    <property type="protein sequence ID" value="MVZ97762.1"/>
    <property type="molecule type" value="Genomic_DNA"/>
</dbReference>
<sequence length="140" mass="15161">MPDDPLIAIKTGALYFALIFALGFVLGTIRVLWLAPMAGETLAVLTELPIMLTASWFGARGMVRRHKLKVMRDRAVMGAVALLLLFIVELLMAVLLFGQTLQAWLTGVITMPGPIGLAGQILFGLMPLLVPKPRSPNLPV</sequence>
<organism evidence="2 3">
    <name type="scientific">Sphingorhabdus profundilacus</name>
    <dbReference type="NCBI Taxonomy" id="2509718"/>
    <lineage>
        <taxon>Bacteria</taxon>
        <taxon>Pseudomonadati</taxon>
        <taxon>Pseudomonadota</taxon>
        <taxon>Alphaproteobacteria</taxon>
        <taxon>Sphingomonadales</taxon>
        <taxon>Sphingomonadaceae</taxon>
        <taxon>Sphingorhabdus</taxon>
    </lineage>
</organism>
<keyword evidence="1" id="KW-0472">Membrane</keyword>
<dbReference type="RefSeq" id="WP_160353749.1">
    <property type="nucleotide sequence ID" value="NZ_SDWJ01000002.1"/>
</dbReference>
<dbReference type="OrthoDB" id="7877055at2"/>
<feature type="transmembrane region" description="Helical" evidence="1">
    <location>
        <begin position="12"/>
        <end position="35"/>
    </location>
</feature>
<name>A0A6I4LWI8_9SPHN</name>